<dbReference type="PROSITE" id="PS50846">
    <property type="entry name" value="HMA_2"/>
    <property type="match status" value="1"/>
</dbReference>
<reference evidence="2 3" key="1">
    <citation type="submission" date="2015-08" db="EMBL/GenBank/DDBJ databases">
        <authorList>
            <person name="Babu N.S."/>
            <person name="Beckwith C.J."/>
            <person name="Beseler K.G."/>
            <person name="Brison A."/>
            <person name="Carone J.V."/>
            <person name="Caskin T.P."/>
            <person name="Diamond M."/>
            <person name="Durham M.E."/>
            <person name="Foxe J.M."/>
            <person name="Go M."/>
            <person name="Henderson B.A."/>
            <person name="Jones I.B."/>
            <person name="McGettigan J.A."/>
            <person name="Micheletti S.J."/>
            <person name="Nasrallah M.E."/>
            <person name="Ortiz D."/>
            <person name="Piller C.R."/>
            <person name="Privatt S.R."/>
            <person name="Schneider S.L."/>
            <person name="Sharp S."/>
            <person name="Smith T.C."/>
            <person name="Stanton J.D."/>
            <person name="Ullery H.E."/>
            <person name="Wilson R.J."/>
            <person name="Serrano M.G."/>
            <person name="Buck G."/>
            <person name="Lee V."/>
            <person name="Wang Y."/>
            <person name="Carvalho R."/>
            <person name="Voegtly L."/>
            <person name="Shi R."/>
            <person name="Duckworth R."/>
            <person name="Johnson A."/>
            <person name="Loviza R."/>
            <person name="Walstead R."/>
            <person name="Shah Z."/>
            <person name="Kiflezghi M."/>
            <person name="Wade K."/>
            <person name="Ball S.L."/>
            <person name="Bradley K.W."/>
            <person name="Asai D.J."/>
            <person name="Bowman C.A."/>
            <person name="Russell D.A."/>
            <person name="Pope W.H."/>
            <person name="Jacobs-Sera D."/>
            <person name="Hendrix R.W."/>
            <person name="Hatfull G.F."/>
        </authorList>
    </citation>
    <scope>NUCLEOTIDE SEQUENCE [LARGE SCALE GENOMIC DNA]</scope>
    <source>
        <strain evidence="2 3">PUDD_83A45</strain>
    </source>
</reference>
<gene>
    <name evidence="2" type="ORF">AK829_10495</name>
</gene>
<evidence type="ECO:0000313" key="2">
    <source>
        <dbReference type="EMBL" id="AKV59486.1"/>
    </source>
</evidence>
<keyword evidence="3" id="KW-1185">Reference proteome</keyword>
<name>A0A0K1RE55_9CORY</name>
<dbReference type="RefSeq" id="WP_052205778.1">
    <property type="nucleotide sequence ID" value="NZ_BAAAGW010000014.1"/>
</dbReference>
<dbReference type="EMBL" id="CP012342">
    <property type="protein sequence ID" value="AKV59486.1"/>
    <property type="molecule type" value="Genomic_DNA"/>
</dbReference>
<organism evidence="2 3">
    <name type="scientific">Corynebacterium riegelii</name>
    <dbReference type="NCBI Taxonomy" id="156976"/>
    <lineage>
        <taxon>Bacteria</taxon>
        <taxon>Bacillati</taxon>
        <taxon>Actinomycetota</taxon>
        <taxon>Actinomycetes</taxon>
        <taxon>Mycobacteriales</taxon>
        <taxon>Corynebacteriaceae</taxon>
        <taxon>Corynebacterium</taxon>
    </lineage>
</organism>
<dbReference type="STRING" id="156976.AK829_10495"/>
<dbReference type="GO" id="GO:0046872">
    <property type="term" value="F:metal ion binding"/>
    <property type="evidence" value="ECO:0007669"/>
    <property type="project" value="InterPro"/>
</dbReference>
<feature type="domain" description="HMA" evidence="1">
    <location>
        <begin position="1"/>
        <end position="65"/>
    </location>
</feature>
<dbReference type="CDD" id="cd00371">
    <property type="entry name" value="HMA"/>
    <property type="match status" value="1"/>
</dbReference>
<evidence type="ECO:0000259" key="1">
    <source>
        <dbReference type="PROSITE" id="PS50846"/>
    </source>
</evidence>
<accession>A0A0K1RE55</accession>
<evidence type="ECO:0000313" key="3">
    <source>
        <dbReference type="Proteomes" id="UP000060016"/>
    </source>
</evidence>
<proteinExistence type="predicted"/>
<protein>
    <recommendedName>
        <fullName evidence="1">HMA domain-containing protein</fullName>
    </recommendedName>
</protein>
<dbReference type="AlphaFoldDB" id="A0A0K1RE55"/>
<dbReference type="SUPFAM" id="SSF55008">
    <property type="entry name" value="HMA, heavy metal-associated domain"/>
    <property type="match status" value="1"/>
</dbReference>
<dbReference type="Gene3D" id="3.30.70.100">
    <property type="match status" value="1"/>
</dbReference>
<dbReference type="InterPro" id="IPR006121">
    <property type="entry name" value="HMA_dom"/>
</dbReference>
<dbReference type="PATRIC" id="fig|156976.3.peg.2115"/>
<dbReference type="InterPro" id="IPR036163">
    <property type="entry name" value="HMA_dom_sf"/>
</dbReference>
<sequence length="67" mass="7129">MTKNYSISGPSTEAAVDSLVDEVQLVRGIHTVDVDLENGRLTVSGEDFSGEEILQAIATAGYTLTNE</sequence>
<dbReference type="KEGG" id="crie:AK829_10495"/>
<dbReference type="Pfam" id="PF00403">
    <property type="entry name" value="HMA"/>
    <property type="match status" value="1"/>
</dbReference>
<dbReference type="Proteomes" id="UP000060016">
    <property type="component" value="Chromosome"/>
</dbReference>